<evidence type="ECO:0000313" key="1">
    <source>
        <dbReference type="EMBL" id="KAI3363613.1"/>
    </source>
</evidence>
<protein>
    <submittedName>
        <fullName evidence="1">Uncharacterized protein</fullName>
    </submittedName>
</protein>
<keyword evidence="2" id="KW-1185">Reference proteome</keyword>
<dbReference type="EMBL" id="CM041543">
    <property type="protein sequence ID" value="KAI3363613.1"/>
    <property type="molecule type" value="Genomic_DNA"/>
</dbReference>
<accession>A0ACB8W858</accession>
<evidence type="ECO:0000313" key="2">
    <source>
        <dbReference type="Proteomes" id="UP000831701"/>
    </source>
</evidence>
<gene>
    <name evidence="1" type="ORF">L3Q82_001245</name>
</gene>
<sequence length="667" mass="75255">MRFRLHKKNLLALLGVSFVLATLLFLRVRVLVSDGGSDGDTSGPGDVVVQGVGGARSGEPVKFNFGSLKELSQSVYTANYKQSVLNADRFPGEPQLVLVVQVHNRPEYLRLLIKSLEKAAEVHSFLLIFSHDYFSEEINAIVQGITFCKVLQIYFPFSTQLYPKEFPGQDPRDCPRDISKDSAFKTGCLNAEHPDSYGHYREAFITQTKHHWWWKLHFVWERVQAMQGYSSFVIFLEEDNYILPDFFHFYKSMIAFRKSSCPDCDMLALGNHNGLTDFARLSNKVMTTGWMSTKHNIGMAISREVYYKLMGCNDDFCTYDDYNWDWTLQHLSGSCISKPLKVLAGQGSRVLHTGDCGLHQEENCRPEWAAQRVEEGLRTAKDDLFPPLLVLNGAETVEHKTHMKNGGWGDNQQLRAQQDAVFELVSMAFNVAVWYTKFASRLAGKENITEAEAKDVHRSLKVAAGIFKNLKEVHIPRLITPAEKGRDLEPRVMDAYIIQCQAEAQEVTIARAIELKHNATLIAALAFETANFYQKAGYSRAEALCKEYRQTKGPGTTAKPSEQLFFLKLGGVIKNTLEKCQRENGFIYFHKIPAEAPQLELKASYGLAEPVSFELPPLSEQCTAEVYATFDLTKGAKNDKAKPKEEEVKPVKEPDLKPQKDTGCIIS</sequence>
<reference evidence="1" key="1">
    <citation type="submission" date="2022-04" db="EMBL/GenBank/DDBJ databases">
        <title>Jade perch genome.</title>
        <authorList>
            <person name="Chao B."/>
        </authorList>
    </citation>
    <scope>NUCLEOTIDE SEQUENCE</scope>
    <source>
        <strain evidence="1">CB-2022</strain>
    </source>
</reference>
<proteinExistence type="predicted"/>
<organism evidence="1 2">
    <name type="scientific">Scortum barcoo</name>
    <name type="common">barcoo grunter</name>
    <dbReference type="NCBI Taxonomy" id="214431"/>
    <lineage>
        <taxon>Eukaryota</taxon>
        <taxon>Metazoa</taxon>
        <taxon>Chordata</taxon>
        <taxon>Craniata</taxon>
        <taxon>Vertebrata</taxon>
        <taxon>Euteleostomi</taxon>
        <taxon>Actinopterygii</taxon>
        <taxon>Neopterygii</taxon>
        <taxon>Teleostei</taxon>
        <taxon>Neoteleostei</taxon>
        <taxon>Acanthomorphata</taxon>
        <taxon>Eupercaria</taxon>
        <taxon>Centrarchiformes</taxon>
        <taxon>Terapontoidei</taxon>
        <taxon>Terapontidae</taxon>
        <taxon>Scortum</taxon>
    </lineage>
</organism>
<name>A0ACB8W858_9TELE</name>
<dbReference type="Proteomes" id="UP000831701">
    <property type="component" value="Chromosome 13"/>
</dbReference>
<comment type="caution">
    <text evidence="1">The sequence shown here is derived from an EMBL/GenBank/DDBJ whole genome shotgun (WGS) entry which is preliminary data.</text>
</comment>